<evidence type="ECO:0000313" key="3">
    <source>
        <dbReference type="Proteomes" id="UP001173801"/>
    </source>
</evidence>
<accession>A0ABT7HNG4</accession>
<dbReference type="CDD" id="cd03135">
    <property type="entry name" value="GATase1_DJ-1"/>
    <property type="match status" value="1"/>
</dbReference>
<evidence type="ECO:0000313" key="2">
    <source>
        <dbReference type="EMBL" id="MDL0088456.1"/>
    </source>
</evidence>
<dbReference type="EMBL" id="JANURM010000002">
    <property type="protein sequence ID" value="MDL0088456.1"/>
    <property type="molecule type" value="Genomic_DNA"/>
</dbReference>
<dbReference type="RefSeq" id="WP_284937103.1">
    <property type="nucleotide sequence ID" value="NZ_JANURM010000002.1"/>
</dbReference>
<dbReference type="InterPro" id="IPR050325">
    <property type="entry name" value="Prot/Nucl_acid_deglycase"/>
</dbReference>
<dbReference type="PANTHER" id="PTHR48094">
    <property type="entry name" value="PROTEIN/NUCLEIC ACID DEGLYCASE DJ-1-RELATED"/>
    <property type="match status" value="1"/>
</dbReference>
<dbReference type="InterPro" id="IPR002818">
    <property type="entry name" value="DJ-1/PfpI"/>
</dbReference>
<protein>
    <submittedName>
        <fullName evidence="2">DJ-1/PfpI family protein</fullName>
    </submittedName>
</protein>
<reference evidence="2" key="2">
    <citation type="journal article" date="2023" name="Microorganisms">
        <title>Isolation and Genomic Characteristics of Cat-Borne Campylobacter felis sp. nov. and Sheep-Borne Campylobacter ovis sp. nov.</title>
        <authorList>
            <person name="Wang H."/>
            <person name="Li Y."/>
            <person name="Gu Y."/>
            <person name="Zhou G."/>
            <person name="Chen X."/>
            <person name="Zhang X."/>
            <person name="Shao Z."/>
            <person name="Zhang J."/>
            <person name="Zhang M."/>
        </authorList>
    </citation>
    <scope>NUCLEOTIDE SEQUENCE</scope>
    <source>
        <strain evidence="2">PS10</strain>
    </source>
</reference>
<name>A0ABT7HNG4_9BACT</name>
<dbReference type="Proteomes" id="UP001173801">
    <property type="component" value="Unassembled WGS sequence"/>
</dbReference>
<organism evidence="2 3">
    <name type="scientific">Campylobacter gastrosuis</name>
    <dbReference type="NCBI Taxonomy" id="2974576"/>
    <lineage>
        <taxon>Bacteria</taxon>
        <taxon>Pseudomonadati</taxon>
        <taxon>Campylobacterota</taxon>
        <taxon>Epsilonproteobacteria</taxon>
        <taxon>Campylobacterales</taxon>
        <taxon>Campylobacteraceae</taxon>
        <taxon>Campylobacter</taxon>
    </lineage>
</organism>
<reference evidence="2" key="1">
    <citation type="submission" date="2022-08" db="EMBL/GenBank/DDBJ databases">
        <authorList>
            <person name="Wang H."/>
        </authorList>
    </citation>
    <scope>NUCLEOTIDE SEQUENCE</scope>
    <source>
        <strain evidence="2">PS10</strain>
    </source>
</reference>
<keyword evidence="3" id="KW-1185">Reference proteome</keyword>
<dbReference type="SUPFAM" id="SSF52317">
    <property type="entry name" value="Class I glutamine amidotransferase-like"/>
    <property type="match status" value="1"/>
</dbReference>
<dbReference type="InterPro" id="IPR029062">
    <property type="entry name" value="Class_I_gatase-like"/>
</dbReference>
<dbReference type="PANTHER" id="PTHR48094:SF12">
    <property type="entry name" value="PARKINSON DISEASE PROTEIN 7 HOMOLOG"/>
    <property type="match status" value="1"/>
</dbReference>
<comment type="caution">
    <text evidence="2">The sequence shown here is derived from an EMBL/GenBank/DDBJ whole genome shotgun (WGS) entry which is preliminary data.</text>
</comment>
<dbReference type="Gene3D" id="3.40.50.880">
    <property type="match status" value="1"/>
</dbReference>
<dbReference type="Pfam" id="PF01965">
    <property type="entry name" value="DJ-1_PfpI"/>
    <property type="match status" value="1"/>
</dbReference>
<sequence length="181" mass="19596">MKKVAVILAEGFEEIEAISVIDILRRAEINVTTIGLESAFVTGSNGVIVKSNLMFNEVDYDTFDMIVLPGGMPGALNLASSRELLSVLENADKKGKLLAAICAAPMVLARAGVLKDEYVCYPGFEKNVRENGYVADKNVLKDKNIITGKGPALAMEFALFLVRELCGDEVYESVKSGLLFN</sequence>
<feature type="domain" description="DJ-1/PfpI" evidence="1">
    <location>
        <begin position="2"/>
        <end position="163"/>
    </location>
</feature>
<gene>
    <name evidence="2" type="ORF">NYG85_03570</name>
</gene>
<evidence type="ECO:0000259" key="1">
    <source>
        <dbReference type="Pfam" id="PF01965"/>
    </source>
</evidence>
<proteinExistence type="predicted"/>
<dbReference type="InterPro" id="IPR006287">
    <property type="entry name" value="DJ-1"/>
</dbReference>
<dbReference type="NCBIfam" id="TIGR01383">
    <property type="entry name" value="not_thiJ"/>
    <property type="match status" value="1"/>
</dbReference>